<dbReference type="AlphaFoldDB" id="A0AAE1DC84"/>
<dbReference type="GO" id="GO:0006805">
    <property type="term" value="P:xenobiotic metabolic process"/>
    <property type="evidence" value="ECO:0007669"/>
    <property type="project" value="TreeGrafter"/>
</dbReference>
<dbReference type="InterPro" id="IPR036396">
    <property type="entry name" value="Cyt_P450_sf"/>
</dbReference>
<evidence type="ECO:0000313" key="4">
    <source>
        <dbReference type="EMBL" id="KAK3765107.1"/>
    </source>
</evidence>
<dbReference type="GO" id="GO:0006082">
    <property type="term" value="P:organic acid metabolic process"/>
    <property type="evidence" value="ECO:0007669"/>
    <property type="project" value="TreeGrafter"/>
</dbReference>
<dbReference type="Pfam" id="PF00067">
    <property type="entry name" value="p450"/>
    <property type="match status" value="1"/>
</dbReference>
<keyword evidence="3" id="KW-0408">Iron</keyword>
<evidence type="ECO:0008006" key="6">
    <source>
        <dbReference type="Google" id="ProtNLM"/>
    </source>
</evidence>
<dbReference type="GO" id="GO:0005506">
    <property type="term" value="F:iron ion binding"/>
    <property type="evidence" value="ECO:0007669"/>
    <property type="project" value="InterPro"/>
</dbReference>
<gene>
    <name evidence="4" type="ORF">RRG08_061398</name>
</gene>
<protein>
    <recommendedName>
        <fullName evidence="6">Cytochrome P450</fullName>
    </recommendedName>
</protein>
<dbReference type="InterPro" id="IPR050182">
    <property type="entry name" value="Cytochrome_P450_fam2"/>
</dbReference>
<dbReference type="GO" id="GO:0005737">
    <property type="term" value="C:cytoplasm"/>
    <property type="evidence" value="ECO:0007669"/>
    <property type="project" value="TreeGrafter"/>
</dbReference>
<sequence length="289" mass="33375">ISAWLSCLSELCGRPSDVRTLTCAALTNIIGSVIVGKRFEYDDEYFTKFVDMLDEQFRLSTSSSLFSLFPWLRYLPGDLFKAKRRTQNHRSLTEFFCNYYIEQTEQEYDEKNLDNFVAAYLSEMKKMARQGKDTTLDKENLRRDLLQLFLAGSDTTASTILWFMIYMLYYPMAQEKSFKEIENVVGTERTPTMHDKTKMKFTHAAILETQRLATIGPLGVPHFCNKDTVIKGYTIPAGTTVLSNLDAVLLSDKTWDQPLEFRPDRFLYNDGNLIHPEEFIPFSIGLVSF</sequence>
<evidence type="ECO:0000256" key="2">
    <source>
        <dbReference type="ARBA" id="ARBA00022723"/>
    </source>
</evidence>
<name>A0AAE1DC84_9GAST</name>
<reference evidence="4" key="1">
    <citation type="journal article" date="2023" name="G3 (Bethesda)">
        <title>A reference genome for the long-term kleptoplast-retaining sea slug Elysia crispata morphotype clarki.</title>
        <authorList>
            <person name="Eastman K.E."/>
            <person name="Pendleton A.L."/>
            <person name="Shaikh M.A."/>
            <person name="Suttiyut T."/>
            <person name="Ogas R."/>
            <person name="Tomko P."/>
            <person name="Gavelis G."/>
            <person name="Widhalm J.R."/>
            <person name="Wisecaver J.H."/>
        </authorList>
    </citation>
    <scope>NUCLEOTIDE SEQUENCE</scope>
    <source>
        <strain evidence="4">ECLA1</strain>
    </source>
</reference>
<feature type="non-terminal residue" evidence="4">
    <location>
        <position position="1"/>
    </location>
</feature>
<dbReference type="PANTHER" id="PTHR24300">
    <property type="entry name" value="CYTOCHROME P450 508A4-RELATED"/>
    <property type="match status" value="1"/>
</dbReference>
<comment type="caution">
    <text evidence="4">The sequence shown here is derived from an EMBL/GenBank/DDBJ whole genome shotgun (WGS) entry which is preliminary data.</text>
</comment>
<dbReference type="Proteomes" id="UP001283361">
    <property type="component" value="Unassembled WGS sequence"/>
</dbReference>
<dbReference type="PRINTS" id="PR00385">
    <property type="entry name" value="P450"/>
</dbReference>
<organism evidence="4 5">
    <name type="scientific">Elysia crispata</name>
    <name type="common">lettuce slug</name>
    <dbReference type="NCBI Taxonomy" id="231223"/>
    <lineage>
        <taxon>Eukaryota</taxon>
        <taxon>Metazoa</taxon>
        <taxon>Spiralia</taxon>
        <taxon>Lophotrochozoa</taxon>
        <taxon>Mollusca</taxon>
        <taxon>Gastropoda</taxon>
        <taxon>Heterobranchia</taxon>
        <taxon>Euthyneura</taxon>
        <taxon>Panpulmonata</taxon>
        <taxon>Sacoglossa</taxon>
        <taxon>Placobranchoidea</taxon>
        <taxon>Plakobranchidae</taxon>
        <taxon>Elysia</taxon>
    </lineage>
</organism>
<proteinExistence type="inferred from homology"/>
<dbReference type="InterPro" id="IPR002401">
    <property type="entry name" value="Cyt_P450_E_grp-I"/>
</dbReference>
<accession>A0AAE1DC84</accession>
<dbReference type="GO" id="GO:0016712">
    <property type="term" value="F:oxidoreductase activity, acting on paired donors, with incorporation or reduction of molecular oxygen, reduced flavin or flavoprotein as one donor, and incorporation of one atom of oxygen"/>
    <property type="evidence" value="ECO:0007669"/>
    <property type="project" value="TreeGrafter"/>
</dbReference>
<keyword evidence="5" id="KW-1185">Reference proteome</keyword>
<evidence type="ECO:0000313" key="5">
    <source>
        <dbReference type="Proteomes" id="UP001283361"/>
    </source>
</evidence>
<dbReference type="SUPFAM" id="SSF48264">
    <property type="entry name" value="Cytochrome P450"/>
    <property type="match status" value="1"/>
</dbReference>
<dbReference type="PANTHER" id="PTHR24300:SF403">
    <property type="entry name" value="CYTOCHROME P450 306A1"/>
    <property type="match status" value="1"/>
</dbReference>
<evidence type="ECO:0000256" key="3">
    <source>
        <dbReference type="ARBA" id="ARBA00023004"/>
    </source>
</evidence>
<dbReference type="InterPro" id="IPR001128">
    <property type="entry name" value="Cyt_P450"/>
</dbReference>
<dbReference type="GO" id="GO:0020037">
    <property type="term" value="F:heme binding"/>
    <property type="evidence" value="ECO:0007669"/>
    <property type="project" value="InterPro"/>
</dbReference>
<dbReference type="Gene3D" id="1.10.630.10">
    <property type="entry name" value="Cytochrome P450"/>
    <property type="match status" value="1"/>
</dbReference>
<dbReference type="GO" id="GO:0008395">
    <property type="term" value="F:steroid hydroxylase activity"/>
    <property type="evidence" value="ECO:0007669"/>
    <property type="project" value="TreeGrafter"/>
</dbReference>
<dbReference type="EMBL" id="JAWDGP010004348">
    <property type="protein sequence ID" value="KAK3765107.1"/>
    <property type="molecule type" value="Genomic_DNA"/>
</dbReference>
<keyword evidence="2" id="KW-0479">Metal-binding</keyword>
<evidence type="ECO:0000256" key="1">
    <source>
        <dbReference type="ARBA" id="ARBA00010617"/>
    </source>
</evidence>
<comment type="similarity">
    <text evidence="1">Belongs to the cytochrome P450 family.</text>
</comment>
<dbReference type="PRINTS" id="PR00463">
    <property type="entry name" value="EP450I"/>
</dbReference>